<evidence type="ECO:0000259" key="1">
    <source>
        <dbReference type="Pfam" id="PF20236"/>
    </source>
</evidence>
<dbReference type="Pfam" id="PF20236">
    <property type="entry name" value="DUF6593"/>
    <property type="match status" value="1"/>
</dbReference>
<dbReference type="AlphaFoldDB" id="A0A9P5Y260"/>
<gene>
    <name evidence="2" type="ORF">BDZ94DRAFT_866735</name>
</gene>
<keyword evidence="3" id="KW-1185">Reference proteome</keyword>
<feature type="domain" description="DUF6593" evidence="1">
    <location>
        <begin position="20"/>
        <end position="170"/>
    </location>
</feature>
<protein>
    <recommendedName>
        <fullName evidence="1">DUF6593 domain-containing protein</fullName>
    </recommendedName>
</protein>
<evidence type="ECO:0000313" key="2">
    <source>
        <dbReference type="EMBL" id="KAF9460887.1"/>
    </source>
</evidence>
<proteinExistence type="predicted"/>
<dbReference type="InterPro" id="IPR046528">
    <property type="entry name" value="DUF6593"/>
</dbReference>
<dbReference type="EMBL" id="MU150292">
    <property type="protein sequence ID" value="KAF9460887.1"/>
    <property type="molecule type" value="Genomic_DNA"/>
</dbReference>
<organism evidence="2 3">
    <name type="scientific">Collybia nuda</name>
    <dbReference type="NCBI Taxonomy" id="64659"/>
    <lineage>
        <taxon>Eukaryota</taxon>
        <taxon>Fungi</taxon>
        <taxon>Dikarya</taxon>
        <taxon>Basidiomycota</taxon>
        <taxon>Agaricomycotina</taxon>
        <taxon>Agaricomycetes</taxon>
        <taxon>Agaricomycetidae</taxon>
        <taxon>Agaricales</taxon>
        <taxon>Tricholomatineae</taxon>
        <taxon>Clitocybaceae</taxon>
        <taxon>Collybia</taxon>
    </lineage>
</organism>
<evidence type="ECO:0000313" key="3">
    <source>
        <dbReference type="Proteomes" id="UP000807353"/>
    </source>
</evidence>
<name>A0A9P5Y260_9AGAR</name>
<accession>A0A9P5Y260</accession>
<comment type="caution">
    <text evidence="2">The sequence shown here is derived from an EMBL/GenBank/DDBJ whole genome shotgun (WGS) entry which is preliminary data.</text>
</comment>
<dbReference type="OrthoDB" id="3256331at2759"/>
<reference evidence="2" key="1">
    <citation type="submission" date="2020-11" db="EMBL/GenBank/DDBJ databases">
        <authorList>
            <consortium name="DOE Joint Genome Institute"/>
            <person name="Ahrendt S."/>
            <person name="Riley R."/>
            <person name="Andreopoulos W."/>
            <person name="Labutti K."/>
            <person name="Pangilinan J."/>
            <person name="Ruiz-Duenas F.J."/>
            <person name="Barrasa J.M."/>
            <person name="Sanchez-Garcia M."/>
            <person name="Camarero S."/>
            <person name="Miyauchi S."/>
            <person name="Serrano A."/>
            <person name="Linde D."/>
            <person name="Babiker R."/>
            <person name="Drula E."/>
            <person name="Ayuso-Fernandez I."/>
            <person name="Pacheco R."/>
            <person name="Padilla G."/>
            <person name="Ferreira P."/>
            <person name="Barriuso J."/>
            <person name="Kellner H."/>
            <person name="Castanera R."/>
            <person name="Alfaro M."/>
            <person name="Ramirez L."/>
            <person name="Pisabarro A.G."/>
            <person name="Kuo A."/>
            <person name="Tritt A."/>
            <person name="Lipzen A."/>
            <person name="He G."/>
            <person name="Yan M."/>
            <person name="Ng V."/>
            <person name="Cullen D."/>
            <person name="Martin F."/>
            <person name="Rosso M.-N."/>
            <person name="Henrissat B."/>
            <person name="Hibbett D."/>
            <person name="Martinez A.T."/>
            <person name="Grigoriev I.V."/>
        </authorList>
    </citation>
    <scope>NUCLEOTIDE SEQUENCE</scope>
    <source>
        <strain evidence="2">CBS 247.69</strain>
    </source>
</reference>
<sequence length="190" mass="21648">MMEYPNFHQKALRIDFDRNSMKAANLTSNSQPYLTITNPGKTGFRTEIREALSQRLLVTVQHRELLWDIITFADHHGGKAIRLSKWMKEGTLPDNYPATYIDTGVGYYFWKPDVNRRFVLYAAQDLAYTSPLAYMIHTGPTPSLVLERGTESIRDQVIASFIMVEQAMRMTEKASKVGEGMAYAEANVFA</sequence>
<dbReference type="Proteomes" id="UP000807353">
    <property type="component" value="Unassembled WGS sequence"/>
</dbReference>